<sequence>MLTGKHIWASLLISPAIFVFSSPSHAQNAEDSTGKLQDIVVTARRTSELLQNTPVSVTAVQGQTLDRLNIMDVQAVPQLVPNITLSKVTASPSTAAIFIRGIGNTESSLVSEQGVGIYLNGIYIARSATAIFDLIDVDRIEVMRGPQGTLFGRNSVGGAIQLVSKVPSQDMHGEVKVGYGTNNDWFSRARLETGEFGPFRAAITYMHHQRDGYVNNHLTKKSRDPGFLNSDSLFASLHGDFGKLTADYSFDYDNRRGQGSLAQIVASTADFYNYFSQSEALGGAPFLFGPGRRSEGLQEGDIDRKGRYRTDTRATIQGHALTLALEVSPALTLKSITGYRRFRQDQVVNVSGNALLKGIVYDPVTDTASIQPVTPYNNTAEGHHRQFSQELQALGQIGDLSYVLGAYYFHEKAREALYQKLTFVLPGGGAGVNLNPVQAYGGTTRSTAAFGQVSWKPSALDERLEVTGGLRYTSDRKTILLTGDVPDLTGRKSFHNLSWLVSASYKFTPDVLGYVRVSTGYRAGGLSPRTSFLNPFKPERATAYEVGLKTELFDRRLRLNLAGFLTQYRQLQINQFKADAGGATTLTVNAGNVNYSGFEAEFTAIPVNRLTLDGSIGYTHAHFKTFYYRDPLSNDLINVADEARMQQAAKVNAHIGAQYVAPLPFGQLLARVDFSYRGKVYYGSLDRAAQFNHAVKSPPDYNLRARLAVTDIAVGSAKLEVGVWGDNLTNDKNVEYGVDFGSLGFGLVTYKRPRSIGIDTRIGF</sequence>
<dbReference type="AlphaFoldDB" id="U3A6P5"/>
<keyword evidence="13" id="KW-0732">Signal</keyword>
<evidence type="ECO:0000256" key="1">
    <source>
        <dbReference type="ARBA" id="ARBA00004571"/>
    </source>
</evidence>
<protein>
    <submittedName>
        <fullName evidence="16">Putative TonB-dependent receptor</fullName>
    </submittedName>
</protein>
<keyword evidence="16" id="KW-0675">Receptor</keyword>
<evidence type="ECO:0000259" key="14">
    <source>
        <dbReference type="Pfam" id="PF00593"/>
    </source>
</evidence>
<evidence type="ECO:0000256" key="6">
    <source>
        <dbReference type="ARBA" id="ARBA00023004"/>
    </source>
</evidence>
<dbReference type="InterPro" id="IPR036942">
    <property type="entry name" value="Beta-barrel_TonB_sf"/>
</dbReference>
<keyword evidence="17" id="KW-1185">Reference proteome</keyword>
<comment type="caution">
    <text evidence="16">The sequence shown here is derived from an EMBL/GenBank/DDBJ whole genome shotgun (WGS) entry which is preliminary data.</text>
</comment>
<keyword evidence="6" id="KW-0408">Iron</keyword>
<evidence type="ECO:0000256" key="2">
    <source>
        <dbReference type="ARBA" id="ARBA00022448"/>
    </source>
</evidence>
<dbReference type="PROSITE" id="PS52016">
    <property type="entry name" value="TONB_DEPENDENT_REC_3"/>
    <property type="match status" value="1"/>
</dbReference>
<evidence type="ECO:0000256" key="7">
    <source>
        <dbReference type="ARBA" id="ARBA00023065"/>
    </source>
</evidence>
<dbReference type="GO" id="GO:0009279">
    <property type="term" value="C:cell outer membrane"/>
    <property type="evidence" value="ECO:0007669"/>
    <property type="project" value="UniProtKB-SubCell"/>
</dbReference>
<dbReference type="Pfam" id="PF00593">
    <property type="entry name" value="TonB_dep_Rec_b-barrel"/>
    <property type="match status" value="1"/>
</dbReference>
<keyword evidence="2 11" id="KW-0813">Transport</keyword>
<feature type="domain" description="TonB-dependent receptor-like beta-barrel" evidence="14">
    <location>
        <begin position="270"/>
        <end position="727"/>
    </location>
</feature>
<dbReference type="eggNOG" id="COG4774">
    <property type="taxonomic scope" value="Bacteria"/>
</dbReference>
<feature type="signal peptide" evidence="13">
    <location>
        <begin position="1"/>
        <end position="26"/>
    </location>
</feature>
<keyword evidence="4" id="KW-0410">Iron transport</keyword>
<dbReference type="OrthoDB" id="7518525at2"/>
<dbReference type="PANTHER" id="PTHR32552:SF81">
    <property type="entry name" value="TONB-DEPENDENT OUTER MEMBRANE RECEPTOR"/>
    <property type="match status" value="1"/>
</dbReference>
<evidence type="ECO:0000256" key="4">
    <source>
        <dbReference type="ARBA" id="ARBA00022496"/>
    </source>
</evidence>
<dbReference type="InterPro" id="IPR000531">
    <property type="entry name" value="Beta-barrel_TonB"/>
</dbReference>
<evidence type="ECO:0000256" key="9">
    <source>
        <dbReference type="ARBA" id="ARBA00023136"/>
    </source>
</evidence>
<dbReference type="InterPro" id="IPR039426">
    <property type="entry name" value="TonB-dep_rcpt-like"/>
</dbReference>
<dbReference type="Gene3D" id="2.40.170.20">
    <property type="entry name" value="TonB-dependent receptor, beta-barrel domain"/>
    <property type="match status" value="1"/>
</dbReference>
<evidence type="ECO:0000256" key="11">
    <source>
        <dbReference type="PROSITE-ProRule" id="PRU01360"/>
    </source>
</evidence>
<dbReference type="SUPFAM" id="SSF56935">
    <property type="entry name" value="Porins"/>
    <property type="match status" value="1"/>
</dbReference>
<dbReference type="InterPro" id="IPR012910">
    <property type="entry name" value="Plug_dom"/>
</dbReference>
<evidence type="ECO:0000256" key="12">
    <source>
        <dbReference type="RuleBase" id="RU003357"/>
    </source>
</evidence>
<feature type="chain" id="PRO_5030177891" evidence="13">
    <location>
        <begin position="27"/>
        <end position="764"/>
    </location>
</feature>
<dbReference type="KEGG" id="ntd:EGO55_05525"/>
<keyword evidence="3 11" id="KW-1134">Transmembrane beta strand</keyword>
<keyword evidence="8 12" id="KW-0798">TonB box</keyword>
<feature type="domain" description="TonB-dependent receptor plug" evidence="15">
    <location>
        <begin position="51"/>
        <end position="159"/>
    </location>
</feature>
<dbReference type="GO" id="GO:0006826">
    <property type="term" value="P:iron ion transport"/>
    <property type="evidence" value="ECO:0007669"/>
    <property type="project" value="UniProtKB-KW"/>
</dbReference>
<keyword evidence="5 11" id="KW-0812">Transmembrane</keyword>
<organism evidence="16 17">
    <name type="scientific">Caenibius tardaugens NBRC 16725</name>
    <dbReference type="NCBI Taxonomy" id="1219035"/>
    <lineage>
        <taxon>Bacteria</taxon>
        <taxon>Pseudomonadati</taxon>
        <taxon>Pseudomonadota</taxon>
        <taxon>Alphaproteobacteria</taxon>
        <taxon>Sphingomonadales</taxon>
        <taxon>Erythrobacteraceae</taxon>
        <taxon>Caenibius</taxon>
    </lineage>
</organism>
<dbReference type="Pfam" id="PF07715">
    <property type="entry name" value="Plug"/>
    <property type="match status" value="1"/>
</dbReference>
<comment type="subcellular location">
    <subcellularLocation>
        <location evidence="1 11">Cell outer membrane</location>
        <topology evidence="1 11">Multi-pass membrane protein</topology>
    </subcellularLocation>
</comment>
<name>U3A6P5_9SPHN</name>
<keyword evidence="9 11" id="KW-0472">Membrane</keyword>
<reference evidence="16 17" key="1">
    <citation type="submission" date="2013-09" db="EMBL/GenBank/DDBJ databases">
        <title>Whole genome shotgun sequence of Novosphingobium tardaugens NBRC 16725.</title>
        <authorList>
            <person name="Isaki S."/>
            <person name="Hosoyama A."/>
            <person name="Tsuchikane K."/>
            <person name="Katsumata H."/>
            <person name="Ando Y."/>
            <person name="Yamazaki S."/>
            <person name="Fujita N."/>
        </authorList>
    </citation>
    <scope>NUCLEOTIDE SEQUENCE [LARGE SCALE GENOMIC DNA]</scope>
    <source>
        <strain evidence="16 17">NBRC 16725</strain>
    </source>
</reference>
<comment type="similarity">
    <text evidence="11 12">Belongs to the TonB-dependent receptor family.</text>
</comment>
<accession>U3A6P5</accession>
<evidence type="ECO:0000256" key="10">
    <source>
        <dbReference type="ARBA" id="ARBA00023237"/>
    </source>
</evidence>
<dbReference type="Proteomes" id="UP000016568">
    <property type="component" value="Unassembled WGS sequence"/>
</dbReference>
<proteinExistence type="inferred from homology"/>
<evidence type="ECO:0000256" key="3">
    <source>
        <dbReference type="ARBA" id="ARBA00022452"/>
    </source>
</evidence>
<dbReference type="RefSeq" id="WP_021691231.1">
    <property type="nucleotide sequence ID" value="NZ_BASZ01000009.1"/>
</dbReference>
<keyword evidence="10 11" id="KW-0998">Cell outer membrane</keyword>
<keyword evidence="7" id="KW-0406">Ion transport</keyword>
<evidence type="ECO:0000313" key="17">
    <source>
        <dbReference type="Proteomes" id="UP000016568"/>
    </source>
</evidence>
<evidence type="ECO:0000256" key="13">
    <source>
        <dbReference type="SAM" id="SignalP"/>
    </source>
</evidence>
<evidence type="ECO:0000259" key="15">
    <source>
        <dbReference type="Pfam" id="PF07715"/>
    </source>
</evidence>
<evidence type="ECO:0000313" key="16">
    <source>
        <dbReference type="EMBL" id="GAD50413.1"/>
    </source>
</evidence>
<dbReference type="EMBL" id="BASZ01000009">
    <property type="protein sequence ID" value="GAD50413.1"/>
    <property type="molecule type" value="Genomic_DNA"/>
</dbReference>
<evidence type="ECO:0000256" key="8">
    <source>
        <dbReference type="ARBA" id="ARBA00023077"/>
    </source>
</evidence>
<evidence type="ECO:0000256" key="5">
    <source>
        <dbReference type="ARBA" id="ARBA00022692"/>
    </source>
</evidence>
<gene>
    <name evidence="16" type="ORF">NT2_09_00210</name>
</gene>
<dbReference type="PANTHER" id="PTHR32552">
    <property type="entry name" value="FERRICHROME IRON RECEPTOR-RELATED"/>
    <property type="match status" value="1"/>
</dbReference>